<gene>
    <name evidence="2" type="ORF">QN277_022393</name>
</gene>
<reference evidence="2" key="1">
    <citation type="submission" date="2023-10" db="EMBL/GenBank/DDBJ databases">
        <title>Chromosome-level genome of the transformable northern wattle, Acacia crassicarpa.</title>
        <authorList>
            <person name="Massaro I."/>
            <person name="Sinha N.R."/>
            <person name="Poethig S."/>
            <person name="Leichty A.R."/>
        </authorList>
    </citation>
    <scope>NUCLEOTIDE SEQUENCE</scope>
    <source>
        <strain evidence="2">Acra3RX</strain>
        <tissue evidence="2">Leaf</tissue>
    </source>
</reference>
<accession>A0AAE1JF32</accession>
<dbReference type="AlphaFoldDB" id="A0AAE1JF32"/>
<dbReference type="Pfam" id="PF03101">
    <property type="entry name" value="FAR1"/>
    <property type="match status" value="1"/>
</dbReference>
<feature type="domain" description="FAR1" evidence="1">
    <location>
        <begin position="29"/>
        <end position="114"/>
    </location>
</feature>
<protein>
    <recommendedName>
        <fullName evidence="1">FAR1 domain-containing protein</fullName>
    </recommendedName>
</protein>
<evidence type="ECO:0000313" key="2">
    <source>
        <dbReference type="EMBL" id="KAK4269205.1"/>
    </source>
</evidence>
<dbReference type="EMBL" id="JAWXYG010000006">
    <property type="protein sequence ID" value="KAK4269205.1"/>
    <property type="molecule type" value="Genomic_DNA"/>
</dbReference>
<dbReference type="PANTHER" id="PTHR46328">
    <property type="entry name" value="FAR-RED IMPAIRED RESPONSIVE (FAR1) FAMILY PROTEIN-RELATED"/>
    <property type="match status" value="1"/>
</dbReference>
<keyword evidence="3" id="KW-1185">Reference proteome</keyword>
<comment type="caution">
    <text evidence="2">The sequence shown here is derived from an EMBL/GenBank/DDBJ whole genome shotgun (WGS) entry which is preliminary data.</text>
</comment>
<proteinExistence type="predicted"/>
<dbReference type="PANTHER" id="PTHR46328:SF43">
    <property type="entry name" value="FAR1 DOMAIN-CONTAINING PROTEIN"/>
    <property type="match status" value="1"/>
</dbReference>
<dbReference type="InterPro" id="IPR004330">
    <property type="entry name" value="FAR1_DNA_bnd_dom"/>
</dbReference>
<sequence length="166" mass="19080">MDSSFLMGSTISESRDDMEFESHEAAYAFYKEHAKSVGFGTAKLCSRRSRASEEIIDAKFSCIRYGNKQQSDDSINPRPSPKIGCKASMRVKRKPDGKWFVYSFVKEHNHELLPAQAHFFRSHKSSDPLGNDVRMRKRKNLTAVSNLFNAYQNVDFLENFLKNLND</sequence>
<organism evidence="2 3">
    <name type="scientific">Acacia crassicarpa</name>
    <name type="common">northern wattle</name>
    <dbReference type="NCBI Taxonomy" id="499986"/>
    <lineage>
        <taxon>Eukaryota</taxon>
        <taxon>Viridiplantae</taxon>
        <taxon>Streptophyta</taxon>
        <taxon>Embryophyta</taxon>
        <taxon>Tracheophyta</taxon>
        <taxon>Spermatophyta</taxon>
        <taxon>Magnoliopsida</taxon>
        <taxon>eudicotyledons</taxon>
        <taxon>Gunneridae</taxon>
        <taxon>Pentapetalae</taxon>
        <taxon>rosids</taxon>
        <taxon>fabids</taxon>
        <taxon>Fabales</taxon>
        <taxon>Fabaceae</taxon>
        <taxon>Caesalpinioideae</taxon>
        <taxon>mimosoid clade</taxon>
        <taxon>Acacieae</taxon>
        <taxon>Acacia</taxon>
    </lineage>
</organism>
<name>A0AAE1JF32_9FABA</name>
<evidence type="ECO:0000259" key="1">
    <source>
        <dbReference type="Pfam" id="PF03101"/>
    </source>
</evidence>
<dbReference type="Proteomes" id="UP001293593">
    <property type="component" value="Unassembled WGS sequence"/>
</dbReference>
<evidence type="ECO:0000313" key="3">
    <source>
        <dbReference type="Proteomes" id="UP001293593"/>
    </source>
</evidence>